<organism evidence="1 2">
    <name type="scientific">Pseudomonas maioricensis</name>
    <dbReference type="NCBI Taxonomy" id="1766623"/>
    <lineage>
        <taxon>Bacteria</taxon>
        <taxon>Pseudomonadati</taxon>
        <taxon>Pseudomonadota</taxon>
        <taxon>Gammaproteobacteria</taxon>
        <taxon>Pseudomonadales</taxon>
        <taxon>Pseudomonadaceae</taxon>
        <taxon>Pseudomonas</taxon>
    </lineage>
</organism>
<dbReference type="Proteomes" id="UP001320513">
    <property type="component" value="Unassembled WGS sequence"/>
</dbReference>
<evidence type="ECO:0000313" key="2">
    <source>
        <dbReference type="Proteomes" id="UP001320513"/>
    </source>
</evidence>
<reference evidence="1 2" key="1">
    <citation type="submission" date="2015-12" db="EMBL/GenBank/DDBJ databases">
        <title>Phylogenomics in the description of a new species in the Pseudomonas syringae group.</title>
        <authorList>
            <person name="Busquets A."/>
            <person name="Gomila M."/>
            <person name="Beiki F."/>
            <person name="Rahimian H."/>
            <person name="Mulet M."/>
            <person name="Sanchez D."/>
            <person name="Garcia-Valdes E."/>
            <person name="Lalucat J."/>
        </authorList>
    </citation>
    <scope>NUCLEOTIDE SEQUENCE [LARGE SCALE GENOMIC DNA]</scope>
    <source>
        <strain evidence="1 2">S25</strain>
    </source>
</reference>
<gene>
    <name evidence="1" type="ORF">AUC61_23835</name>
</gene>
<comment type="caution">
    <text evidence="1">The sequence shown here is derived from an EMBL/GenBank/DDBJ whole genome shotgun (WGS) entry which is preliminary data.</text>
</comment>
<proteinExistence type="predicted"/>
<keyword evidence="2" id="KW-1185">Reference proteome</keyword>
<evidence type="ECO:0000313" key="1">
    <source>
        <dbReference type="EMBL" id="MCI8212566.1"/>
    </source>
</evidence>
<sequence>MTADQVRRELALDRPGLFDAYAPGWVAPSVEEFRELLRVAELSGSKAGMLVGVSQGKIRKWAGGEGEVPYAVWRLLTIYAGLAEATRL</sequence>
<accession>A0ABS9ZQW3</accession>
<evidence type="ECO:0008006" key="3">
    <source>
        <dbReference type="Google" id="ProtNLM"/>
    </source>
</evidence>
<dbReference type="EMBL" id="LOHG01000024">
    <property type="protein sequence ID" value="MCI8212566.1"/>
    <property type="molecule type" value="Genomic_DNA"/>
</dbReference>
<name>A0ABS9ZQW3_9PSED</name>
<protein>
    <recommendedName>
        <fullName evidence="3">Transcriptional regulator</fullName>
    </recommendedName>
</protein>